<organism evidence="2 3">
    <name type="scientific">Devosia pacifica</name>
    <dbReference type="NCBI Taxonomy" id="1335967"/>
    <lineage>
        <taxon>Bacteria</taxon>
        <taxon>Pseudomonadati</taxon>
        <taxon>Pseudomonadota</taxon>
        <taxon>Alphaproteobacteria</taxon>
        <taxon>Hyphomicrobiales</taxon>
        <taxon>Devosiaceae</taxon>
        <taxon>Devosia</taxon>
    </lineage>
</organism>
<dbReference type="GO" id="GO:0003824">
    <property type="term" value="F:catalytic activity"/>
    <property type="evidence" value="ECO:0007669"/>
    <property type="project" value="InterPro"/>
</dbReference>
<evidence type="ECO:0000259" key="1">
    <source>
        <dbReference type="PROSITE" id="PS51747"/>
    </source>
</evidence>
<dbReference type="EMBL" id="BMZE01000001">
    <property type="protein sequence ID" value="GHA17650.1"/>
    <property type="molecule type" value="Genomic_DNA"/>
</dbReference>
<evidence type="ECO:0000313" key="3">
    <source>
        <dbReference type="Proteomes" id="UP000646579"/>
    </source>
</evidence>
<dbReference type="Proteomes" id="UP000646579">
    <property type="component" value="Unassembled WGS sequence"/>
</dbReference>
<dbReference type="CDD" id="cd01285">
    <property type="entry name" value="nucleoside_deaminase"/>
    <property type="match status" value="1"/>
</dbReference>
<feature type="domain" description="CMP/dCMP-type deaminase" evidence="1">
    <location>
        <begin position="4"/>
        <end position="136"/>
    </location>
</feature>
<sequence length="210" mass="23792">MFDHDITDLTARLLDVIEFEIAPKTSRGVSSGNKIFGAAILKKADLGSVVIETNNEMANPLWHGEMHAIKRYHELPDDRRPPPQDCVFLSTHEPCSLCISGITWAGFDNFFYLFSHEDSRDRFAIPHDIRILREVYAVPDPDRQAVPADRPLYNRENAFFTSRDLVSMIAALDRGNREMLLARVDNITALYADLSARYQDTKANNAIPLS</sequence>
<dbReference type="Pfam" id="PF00383">
    <property type="entry name" value="dCMP_cyt_deam_1"/>
    <property type="match status" value="1"/>
</dbReference>
<keyword evidence="3" id="KW-1185">Reference proteome</keyword>
<name>A0A918VRU1_9HYPH</name>
<accession>A0A918VRU1</accession>
<dbReference type="PROSITE" id="PS51747">
    <property type="entry name" value="CYT_DCMP_DEAMINASES_2"/>
    <property type="match status" value="1"/>
</dbReference>
<gene>
    <name evidence="2" type="ORF">GCM10007989_11060</name>
</gene>
<reference evidence="2" key="1">
    <citation type="journal article" date="2014" name="Int. J. Syst. Evol. Microbiol.">
        <title>Complete genome sequence of Corynebacterium casei LMG S-19264T (=DSM 44701T), isolated from a smear-ripened cheese.</title>
        <authorList>
            <consortium name="US DOE Joint Genome Institute (JGI-PGF)"/>
            <person name="Walter F."/>
            <person name="Albersmeier A."/>
            <person name="Kalinowski J."/>
            <person name="Ruckert C."/>
        </authorList>
    </citation>
    <scope>NUCLEOTIDE SEQUENCE</scope>
    <source>
        <strain evidence="2">KCTC 32437</strain>
    </source>
</reference>
<dbReference type="AlphaFoldDB" id="A0A918VRU1"/>
<dbReference type="SUPFAM" id="SSF53927">
    <property type="entry name" value="Cytidine deaminase-like"/>
    <property type="match status" value="1"/>
</dbReference>
<dbReference type="Gene3D" id="3.40.140.10">
    <property type="entry name" value="Cytidine Deaminase, domain 2"/>
    <property type="match status" value="1"/>
</dbReference>
<dbReference type="RefSeq" id="WP_189424128.1">
    <property type="nucleotide sequence ID" value="NZ_BMZE01000001.1"/>
</dbReference>
<dbReference type="InterPro" id="IPR002125">
    <property type="entry name" value="CMP_dCMP_dom"/>
</dbReference>
<dbReference type="InterPro" id="IPR016193">
    <property type="entry name" value="Cytidine_deaminase-like"/>
</dbReference>
<proteinExistence type="predicted"/>
<evidence type="ECO:0000313" key="2">
    <source>
        <dbReference type="EMBL" id="GHA17650.1"/>
    </source>
</evidence>
<reference evidence="2" key="2">
    <citation type="submission" date="2020-09" db="EMBL/GenBank/DDBJ databases">
        <authorList>
            <person name="Sun Q."/>
            <person name="Kim S."/>
        </authorList>
    </citation>
    <scope>NUCLEOTIDE SEQUENCE</scope>
    <source>
        <strain evidence="2">KCTC 32437</strain>
    </source>
</reference>
<comment type="caution">
    <text evidence="2">The sequence shown here is derived from an EMBL/GenBank/DDBJ whole genome shotgun (WGS) entry which is preliminary data.</text>
</comment>
<protein>
    <submittedName>
        <fullName evidence="2">tRNA-specific adenosine deaminase</fullName>
    </submittedName>
</protein>